<dbReference type="Pfam" id="PF00041">
    <property type="entry name" value="fn3"/>
    <property type="match status" value="2"/>
</dbReference>
<sequence length="669" mass="67833">MPALVAVVAVVGAVVGAVVVAVSGAASRVPGVRFLPAGNWVYNTIMGAAFHVDGGTGNIDARIDVAAGPGAQVVQGDTAAVVVSDDIHRFNQAELEVVETVPAPVDETPVALEAPGGPYLAYLDAGIIVRYGEVEANVRLTGPLSRPVVTADGTLWVHRGSTSSLCRLAGESTEADCSVPTPQGATGALTTIADKPVFLDLSANAMHAVDGGGLGAAVPLGVDLPDTAQPAATDVAGRVAVLDPANSRVHIVGAAAPPTSVDLPPGDYTAPASTGEVFAVVDREDDTLLVFDGAGAERTRKPLPPEGGEPTLAAGQDGRLYVKGGEGEHVVIVDRGGDVTDVPVDGVDVTTTPTRDTTTAGEDPITTSTTVTTTTPTRVEPTTRIPPPVAPPSPPGAPPGVRATAGDGSATVTWQAAAANRGPITGYRVSWPGGSTTVGPNVRQARAGGLTNGTRYVLTVAAVNAAGVGPGTQSNPVVPAGPAAAPRGLVVDAASGEATLTWTAPAMGGGRFVHYRVSATGVAARTVTGTSVVLSGLPTDRDVTFTVRAVTEVNGRNVDGAAASAVVRAPRPVITVTRGRTEGYDGCEVPECGYMLVTMTGFEPDTHYEVEVYATSDYTNPGRGTTTDGEGKADFEAFPFEGVGEQVWVEATLDGEVVARSARYTWRSG</sequence>
<reference evidence="6" key="2">
    <citation type="submission" date="2020-09" db="EMBL/GenBank/DDBJ databases">
        <authorList>
            <person name="Sun Q."/>
            <person name="Ohkuma M."/>
        </authorList>
    </citation>
    <scope>NUCLEOTIDE SEQUENCE</scope>
    <source>
        <strain evidence="6">JCM 3276</strain>
    </source>
</reference>
<dbReference type="GO" id="GO:0016798">
    <property type="term" value="F:hydrolase activity, acting on glycosyl bonds"/>
    <property type="evidence" value="ECO:0007669"/>
    <property type="project" value="UniProtKB-KW"/>
</dbReference>
<feature type="compositionally biased region" description="Pro residues" evidence="4">
    <location>
        <begin position="384"/>
        <end position="398"/>
    </location>
</feature>
<dbReference type="GO" id="GO:0000272">
    <property type="term" value="P:polysaccharide catabolic process"/>
    <property type="evidence" value="ECO:0007669"/>
    <property type="project" value="UniProtKB-KW"/>
</dbReference>
<comment type="caution">
    <text evidence="6">The sequence shown here is derived from an EMBL/GenBank/DDBJ whole genome shotgun (WGS) entry which is preliminary data.</text>
</comment>
<keyword evidence="7" id="KW-1185">Reference proteome</keyword>
<feature type="domain" description="Fibronectin type-III" evidence="5">
    <location>
        <begin position="485"/>
        <end position="572"/>
    </location>
</feature>
<dbReference type="SMART" id="SM00060">
    <property type="entry name" value="FN3"/>
    <property type="match status" value="2"/>
</dbReference>
<feature type="region of interest" description="Disordered" evidence="4">
    <location>
        <begin position="343"/>
        <end position="406"/>
    </location>
</feature>
<dbReference type="AlphaFoldDB" id="A0A918GT30"/>
<dbReference type="Gene3D" id="2.60.40.10">
    <property type="entry name" value="Immunoglobulins"/>
    <property type="match status" value="2"/>
</dbReference>
<evidence type="ECO:0000256" key="2">
    <source>
        <dbReference type="ARBA" id="ARBA00023295"/>
    </source>
</evidence>
<organism evidence="6 7">
    <name type="scientific">Actinokineospora fastidiosa</name>
    <dbReference type="NCBI Taxonomy" id="1816"/>
    <lineage>
        <taxon>Bacteria</taxon>
        <taxon>Bacillati</taxon>
        <taxon>Actinomycetota</taxon>
        <taxon>Actinomycetes</taxon>
        <taxon>Pseudonocardiales</taxon>
        <taxon>Pseudonocardiaceae</taxon>
        <taxon>Actinokineospora</taxon>
    </lineage>
</organism>
<gene>
    <name evidence="6" type="ORF">GCM10010171_63820</name>
</gene>
<dbReference type="InterPro" id="IPR050964">
    <property type="entry name" value="Striated_Muscle_Regulatory"/>
</dbReference>
<evidence type="ECO:0000256" key="4">
    <source>
        <dbReference type="SAM" id="MobiDB-lite"/>
    </source>
</evidence>
<dbReference type="PANTHER" id="PTHR13817">
    <property type="entry name" value="TITIN"/>
    <property type="match status" value="1"/>
</dbReference>
<evidence type="ECO:0000256" key="1">
    <source>
        <dbReference type="ARBA" id="ARBA00022737"/>
    </source>
</evidence>
<name>A0A918GT30_9PSEU</name>
<dbReference type="InterPro" id="IPR003961">
    <property type="entry name" value="FN3_dom"/>
</dbReference>
<dbReference type="SUPFAM" id="SSF49265">
    <property type="entry name" value="Fibronectin type III"/>
    <property type="match status" value="1"/>
</dbReference>
<keyword evidence="1" id="KW-0677">Repeat</keyword>
<dbReference type="PANTHER" id="PTHR13817:SF73">
    <property type="entry name" value="FIBRONECTIN TYPE-III DOMAIN-CONTAINING PROTEIN"/>
    <property type="match status" value="1"/>
</dbReference>
<dbReference type="InterPro" id="IPR011044">
    <property type="entry name" value="Quino_amine_DH_bsu"/>
</dbReference>
<keyword evidence="2" id="KW-0378">Hydrolase</keyword>
<accession>A0A918GT30</accession>
<evidence type="ECO:0000313" key="7">
    <source>
        <dbReference type="Proteomes" id="UP000660680"/>
    </source>
</evidence>
<dbReference type="PROSITE" id="PS50853">
    <property type="entry name" value="FN3"/>
    <property type="match status" value="2"/>
</dbReference>
<evidence type="ECO:0000313" key="6">
    <source>
        <dbReference type="EMBL" id="GGS60132.1"/>
    </source>
</evidence>
<dbReference type="InterPro" id="IPR013783">
    <property type="entry name" value="Ig-like_fold"/>
</dbReference>
<keyword evidence="3" id="KW-0624">Polysaccharide degradation</keyword>
<feature type="domain" description="Fibronectin type-III" evidence="5">
    <location>
        <begin position="394"/>
        <end position="483"/>
    </location>
</feature>
<dbReference type="Proteomes" id="UP000660680">
    <property type="component" value="Unassembled WGS sequence"/>
</dbReference>
<evidence type="ECO:0000259" key="5">
    <source>
        <dbReference type="PROSITE" id="PS50853"/>
    </source>
</evidence>
<dbReference type="InterPro" id="IPR036116">
    <property type="entry name" value="FN3_sf"/>
</dbReference>
<dbReference type="EMBL" id="BMRB01000012">
    <property type="protein sequence ID" value="GGS60132.1"/>
    <property type="molecule type" value="Genomic_DNA"/>
</dbReference>
<protein>
    <recommendedName>
        <fullName evidence="5">Fibronectin type-III domain-containing protein</fullName>
    </recommendedName>
</protein>
<proteinExistence type="predicted"/>
<feature type="compositionally biased region" description="Low complexity" evidence="4">
    <location>
        <begin position="343"/>
        <end position="383"/>
    </location>
</feature>
<dbReference type="SUPFAM" id="SSF50969">
    <property type="entry name" value="YVTN repeat-like/Quinoprotein amine dehydrogenase"/>
    <property type="match status" value="1"/>
</dbReference>
<keyword evidence="2" id="KW-0326">Glycosidase</keyword>
<evidence type="ECO:0000256" key="3">
    <source>
        <dbReference type="ARBA" id="ARBA00023326"/>
    </source>
</evidence>
<keyword evidence="3" id="KW-0119">Carbohydrate metabolism</keyword>
<dbReference type="CDD" id="cd00063">
    <property type="entry name" value="FN3"/>
    <property type="match status" value="2"/>
</dbReference>
<reference evidence="6" key="1">
    <citation type="journal article" date="2014" name="Int. J. Syst. Evol. Microbiol.">
        <title>Complete genome sequence of Corynebacterium casei LMG S-19264T (=DSM 44701T), isolated from a smear-ripened cheese.</title>
        <authorList>
            <consortium name="US DOE Joint Genome Institute (JGI-PGF)"/>
            <person name="Walter F."/>
            <person name="Albersmeier A."/>
            <person name="Kalinowski J."/>
            <person name="Ruckert C."/>
        </authorList>
    </citation>
    <scope>NUCLEOTIDE SEQUENCE</scope>
    <source>
        <strain evidence="6">JCM 3276</strain>
    </source>
</reference>